<evidence type="ECO:0008006" key="3">
    <source>
        <dbReference type="Google" id="ProtNLM"/>
    </source>
</evidence>
<keyword evidence="2" id="KW-1185">Reference proteome</keyword>
<evidence type="ECO:0000313" key="2">
    <source>
        <dbReference type="Proteomes" id="UP000640426"/>
    </source>
</evidence>
<dbReference type="CDD" id="cd00130">
    <property type="entry name" value="PAS"/>
    <property type="match status" value="1"/>
</dbReference>
<dbReference type="RefSeq" id="WP_199035911.1">
    <property type="nucleotide sequence ID" value="NZ_JAELXS010000002.1"/>
</dbReference>
<gene>
    <name evidence="1" type="ORF">JAO74_05475</name>
</gene>
<dbReference type="Gene3D" id="3.30.450.20">
    <property type="entry name" value="PAS domain"/>
    <property type="match status" value="1"/>
</dbReference>
<proteinExistence type="predicted"/>
<dbReference type="InterPro" id="IPR035965">
    <property type="entry name" value="PAS-like_dom_sf"/>
</dbReference>
<evidence type="ECO:0000313" key="1">
    <source>
        <dbReference type="EMBL" id="MBJ6121240.1"/>
    </source>
</evidence>
<dbReference type="EMBL" id="JAELXS010000002">
    <property type="protein sequence ID" value="MBJ6121240.1"/>
    <property type="molecule type" value="Genomic_DNA"/>
</dbReference>
<reference evidence="2" key="1">
    <citation type="submission" date="2020-12" db="EMBL/GenBank/DDBJ databases">
        <title>Hymenobacter sp.</title>
        <authorList>
            <person name="Kim M.K."/>
        </authorList>
    </citation>
    <scope>NUCLEOTIDE SEQUENCE [LARGE SCALE GENOMIC DNA]</scope>
    <source>
        <strain evidence="2">BT553</strain>
    </source>
</reference>
<dbReference type="InterPro" id="IPR000014">
    <property type="entry name" value="PAS"/>
</dbReference>
<accession>A0ABS0XMI9</accession>
<sequence>MKATEPLALHHSWPLIEAGQRFDLGWVHTWKATPAASADPREQQWFADRGIGMWTYDLRHDVLEWSPAVYDVMGFPRGVVACRPASLTLYREGSRAAMERLRAHAIRHRRGFTLDVELQPVGGAMRWMRLSAMPVCNGDRVVALSGVKQDISHEYA</sequence>
<protein>
    <recommendedName>
        <fullName evidence="3">PAS domain-containing protein</fullName>
    </recommendedName>
</protein>
<dbReference type="Proteomes" id="UP000640426">
    <property type="component" value="Unassembled WGS sequence"/>
</dbReference>
<dbReference type="SUPFAM" id="SSF55785">
    <property type="entry name" value="PYP-like sensor domain (PAS domain)"/>
    <property type="match status" value="1"/>
</dbReference>
<name>A0ABS0XMI9_9SPHN</name>
<organism evidence="1 2">
    <name type="scientific">Sphingomonas mollis</name>
    <dbReference type="NCBI Taxonomy" id="2795726"/>
    <lineage>
        <taxon>Bacteria</taxon>
        <taxon>Pseudomonadati</taxon>
        <taxon>Pseudomonadota</taxon>
        <taxon>Alphaproteobacteria</taxon>
        <taxon>Sphingomonadales</taxon>
        <taxon>Sphingomonadaceae</taxon>
        <taxon>Sphingomonas</taxon>
    </lineage>
</organism>
<comment type="caution">
    <text evidence="1">The sequence shown here is derived from an EMBL/GenBank/DDBJ whole genome shotgun (WGS) entry which is preliminary data.</text>
</comment>